<dbReference type="PANTHER" id="PTHR47505:SF1">
    <property type="entry name" value="DNA UTILIZATION PROTEIN YHGH"/>
    <property type="match status" value="1"/>
</dbReference>
<protein>
    <submittedName>
        <fullName evidence="3">Competence protein ComF</fullName>
    </submittedName>
</protein>
<name>A0A177Y5F1_9VIBR</name>
<dbReference type="PANTHER" id="PTHR47505">
    <property type="entry name" value="DNA UTILIZATION PROTEIN YHGH"/>
    <property type="match status" value="1"/>
</dbReference>
<dbReference type="RefSeq" id="WP_054962684.1">
    <property type="nucleotide sequence ID" value="NZ_LLEI02000010.1"/>
</dbReference>
<dbReference type="InterPro" id="IPR051910">
    <property type="entry name" value="ComF/GntX_DNA_util-trans"/>
</dbReference>
<dbReference type="Pfam" id="PF00156">
    <property type="entry name" value="Pribosyltran"/>
    <property type="match status" value="1"/>
</dbReference>
<dbReference type="EMBL" id="LLEI02000010">
    <property type="protein sequence ID" value="OAJ96098.1"/>
    <property type="molecule type" value="Genomic_DNA"/>
</dbReference>
<reference evidence="3 4" key="1">
    <citation type="journal article" date="2016" name="Syst. Appl. Microbiol.">
        <title>Vibrio bivalvicida sp. nov., a novel larval pathogen for bivalve molluscs reared in a hatchery.</title>
        <authorList>
            <person name="Dubert J."/>
            <person name="Romalde J.L."/>
            <person name="Prado S."/>
            <person name="Barja J.L."/>
        </authorList>
    </citation>
    <scope>NUCLEOTIDE SEQUENCE [LARGE SCALE GENOMIC DNA]</scope>
    <source>
        <strain evidence="3 4">605</strain>
    </source>
</reference>
<gene>
    <name evidence="3" type="ORF">APB76_00890</name>
</gene>
<dbReference type="AlphaFoldDB" id="A0A177Y5F1"/>
<dbReference type="Gene3D" id="3.40.50.2020">
    <property type="match status" value="1"/>
</dbReference>
<feature type="domain" description="Phosphoribosyltransferase" evidence="2">
    <location>
        <begin position="139"/>
        <end position="230"/>
    </location>
</feature>
<proteinExistence type="inferred from homology"/>
<dbReference type="SUPFAM" id="SSF53271">
    <property type="entry name" value="PRTase-like"/>
    <property type="match status" value="1"/>
</dbReference>
<organism evidence="3 4">
    <name type="scientific">Vibrio bivalvicida</name>
    <dbReference type="NCBI Taxonomy" id="1276888"/>
    <lineage>
        <taxon>Bacteria</taxon>
        <taxon>Pseudomonadati</taxon>
        <taxon>Pseudomonadota</taxon>
        <taxon>Gammaproteobacteria</taxon>
        <taxon>Vibrionales</taxon>
        <taxon>Vibrionaceae</taxon>
        <taxon>Vibrio</taxon>
        <taxon>Vibrio oreintalis group</taxon>
    </lineage>
</organism>
<dbReference type="CDD" id="cd06223">
    <property type="entry name" value="PRTases_typeI"/>
    <property type="match status" value="1"/>
</dbReference>
<dbReference type="InterPro" id="IPR000836">
    <property type="entry name" value="PRTase_dom"/>
</dbReference>
<evidence type="ECO:0000256" key="1">
    <source>
        <dbReference type="ARBA" id="ARBA00008007"/>
    </source>
</evidence>
<comment type="caution">
    <text evidence="3">The sequence shown here is derived from an EMBL/GenBank/DDBJ whole genome shotgun (WGS) entry which is preliminary data.</text>
</comment>
<dbReference type="InterPro" id="IPR029057">
    <property type="entry name" value="PRTase-like"/>
</dbReference>
<accession>A0A177Y5F1</accession>
<sequence length="233" mass="26927">MLTQRVAKYIADLLPMHCEVCHLPLDKPFPQSGICVHCARYFAPTARCQRCGLPAPYKVEECGQCLKKPPKWQRLYCVADYQPPLSQYVHRLKYERQFWQANKLARLLTPRIETPAQLITYVPLHWGRYLQRGFNQSELIAISLARQLDLPCKPLFRRIRATPQQLGLTKAERRRNLRLAFTLNREVYVEHVAIVDDVLTTGSTVQHLCELLLEAGVKNVDIYCICRTPEPAS</sequence>
<evidence type="ECO:0000313" key="4">
    <source>
        <dbReference type="Proteomes" id="UP000078406"/>
    </source>
</evidence>
<evidence type="ECO:0000313" key="3">
    <source>
        <dbReference type="EMBL" id="OAJ96098.1"/>
    </source>
</evidence>
<dbReference type="Proteomes" id="UP000078406">
    <property type="component" value="Unassembled WGS sequence"/>
</dbReference>
<comment type="similarity">
    <text evidence="1">Belongs to the ComF/GntX family.</text>
</comment>
<evidence type="ECO:0000259" key="2">
    <source>
        <dbReference type="Pfam" id="PF00156"/>
    </source>
</evidence>